<proteinExistence type="predicted"/>
<dbReference type="InterPro" id="IPR011644">
    <property type="entry name" value="Heme_NO-bd"/>
</dbReference>
<gene>
    <name evidence="2" type="ORF">SAMN02746065_1275</name>
</gene>
<dbReference type="InterPro" id="IPR024096">
    <property type="entry name" value="NO_sig/Golgi_transp_ligand-bd"/>
</dbReference>
<evidence type="ECO:0000259" key="1">
    <source>
        <dbReference type="Pfam" id="PF07700"/>
    </source>
</evidence>
<dbReference type="PANTHER" id="PTHR45655">
    <property type="entry name" value="GUANYLATE CYCLASE SOLUBLE SUBUNIT BETA-2"/>
    <property type="match status" value="1"/>
</dbReference>
<evidence type="ECO:0000313" key="3">
    <source>
        <dbReference type="Proteomes" id="UP000192418"/>
    </source>
</evidence>
<dbReference type="OrthoDB" id="7266652at2"/>
<keyword evidence="3" id="KW-1185">Reference proteome</keyword>
<dbReference type="PANTHER" id="PTHR45655:SF13">
    <property type="entry name" value="SOLUBLE GUANYLATE CYCLASE GCY-32-RELATED"/>
    <property type="match status" value="1"/>
</dbReference>
<protein>
    <submittedName>
        <fullName evidence="2">Haem-NO-binding</fullName>
    </submittedName>
</protein>
<accession>A0A1W2E8Y3</accession>
<dbReference type="Pfam" id="PF07700">
    <property type="entry name" value="HNOB"/>
    <property type="match status" value="1"/>
</dbReference>
<dbReference type="InterPro" id="IPR038158">
    <property type="entry name" value="H-NOX_domain_sf"/>
</dbReference>
<dbReference type="EMBL" id="FWXY01000027">
    <property type="protein sequence ID" value="SMD06229.1"/>
    <property type="molecule type" value="Genomic_DNA"/>
</dbReference>
<organism evidence="2 3">
    <name type="scientific">Desulfocicer vacuolatum DSM 3385</name>
    <dbReference type="NCBI Taxonomy" id="1121400"/>
    <lineage>
        <taxon>Bacteria</taxon>
        <taxon>Pseudomonadati</taxon>
        <taxon>Thermodesulfobacteriota</taxon>
        <taxon>Desulfobacteria</taxon>
        <taxon>Desulfobacterales</taxon>
        <taxon>Desulfobacteraceae</taxon>
        <taxon>Desulfocicer</taxon>
    </lineage>
</organism>
<evidence type="ECO:0000313" key="2">
    <source>
        <dbReference type="EMBL" id="SMD06229.1"/>
    </source>
</evidence>
<name>A0A1W2E8Y3_9BACT</name>
<dbReference type="Gene3D" id="3.90.1520.10">
    <property type="entry name" value="H-NOX domain"/>
    <property type="match status" value="1"/>
</dbReference>
<feature type="domain" description="Heme NO-binding" evidence="1">
    <location>
        <begin position="2"/>
        <end position="161"/>
    </location>
</feature>
<dbReference type="STRING" id="1121400.SAMN02746065_1275"/>
<dbReference type="GO" id="GO:0020037">
    <property type="term" value="F:heme binding"/>
    <property type="evidence" value="ECO:0007669"/>
    <property type="project" value="InterPro"/>
</dbReference>
<dbReference type="RefSeq" id="WP_084071380.1">
    <property type="nucleotide sequence ID" value="NZ_FWXY01000027.1"/>
</dbReference>
<dbReference type="SUPFAM" id="SSF111126">
    <property type="entry name" value="Ligand-binding domain in the NO signalling and Golgi transport"/>
    <property type="match status" value="1"/>
</dbReference>
<sequence length="179" mass="20786">MKGLVFTEFIEMVETDFGFEVADRIIENADTSSKGVFTGVGTYPSRDMAALLTQLQMEINQSIPELLRYFGKHLFHRFSKLYEHLLTDVKDTFDLLQRIENFIHVEVKKLYPDARLPAIDAHMISHDTMELMYRSRRKLAHLAHGLIQGCAAYFGEVMEIEMENMLEDASHVRFIIRKV</sequence>
<dbReference type="AlphaFoldDB" id="A0A1W2E8Y3"/>
<reference evidence="2 3" key="1">
    <citation type="submission" date="2017-04" db="EMBL/GenBank/DDBJ databases">
        <authorList>
            <person name="Afonso C.L."/>
            <person name="Miller P.J."/>
            <person name="Scott M.A."/>
            <person name="Spackman E."/>
            <person name="Goraichik I."/>
            <person name="Dimitrov K.M."/>
            <person name="Suarez D.L."/>
            <person name="Swayne D.E."/>
        </authorList>
    </citation>
    <scope>NUCLEOTIDE SEQUENCE [LARGE SCALE GENOMIC DNA]</scope>
    <source>
        <strain evidence="2 3">DSM 3385</strain>
    </source>
</reference>
<dbReference type="Proteomes" id="UP000192418">
    <property type="component" value="Unassembled WGS sequence"/>
</dbReference>